<dbReference type="Proteomes" id="UP000005640">
    <property type="component" value="Chromosome 12"/>
</dbReference>
<dbReference type="Ensembl" id="ENST00000533372.1">
    <property type="protein sequence ID" value="ENSP00000433047.1"/>
    <property type="gene ID" value="ENSG00000135436.8"/>
</dbReference>
<sequence>MEKDDPPQLVTPTSVKAIILRIEAAQLTRAQEVAPEMKESLLHWDLMRRLGADPRFE</sequence>
<keyword evidence="4 5" id="KW-1267">Proteomics identification</keyword>
<reference evidence="2" key="5">
    <citation type="submission" date="2025-09" db="UniProtKB">
        <authorList>
            <consortium name="Ensembl"/>
        </authorList>
    </citation>
    <scope>IDENTIFICATION</scope>
</reference>
<dbReference type="EMBL" id="AC020612">
    <property type="status" value="NOT_ANNOTATED_CDS"/>
    <property type="molecule type" value="Genomic_DNA"/>
</dbReference>
<evidence type="ECO:0000259" key="1">
    <source>
        <dbReference type="Pfam" id="PF20870"/>
    </source>
</evidence>
<name>E9PMM1_HUMAN</name>
<reference evidence="2 3" key="1">
    <citation type="journal article" date="2001" name="Nature">
        <title>Initial sequencing and analysis of the human genome.</title>
        <authorList>
            <consortium name="International Human Genome Sequencing Consortium"/>
            <person name="Lander E.S."/>
            <person name="Linton L.M."/>
            <person name="Birren B."/>
            <person name="Nusbaum C."/>
            <person name="Zody M.C."/>
            <person name="Baldwin J."/>
            <person name="Devon K."/>
            <person name="Dewar K."/>
            <person name="Doyle M."/>
            <person name="FitzHugh W."/>
            <person name="Funke R."/>
            <person name="Gage D."/>
            <person name="Harris K."/>
            <person name="Heaford A."/>
            <person name="Howland J."/>
            <person name="Kann L."/>
            <person name="Lehoczky J."/>
            <person name="LeVine R."/>
            <person name="McEwan P."/>
            <person name="McKernan K."/>
            <person name="Meldrim J."/>
            <person name="Mesirov J.P."/>
            <person name="Miranda C."/>
            <person name="Morris W."/>
            <person name="Naylor J."/>
            <person name="Raymond C."/>
            <person name="Rosetti M."/>
            <person name="Santos R."/>
            <person name="Sheridan A."/>
            <person name="Sougnez C."/>
            <person name="Stange-Thomann N."/>
            <person name="Stojanovic N."/>
            <person name="Subramanian A."/>
            <person name="Wyman D."/>
            <person name="Rogers J."/>
            <person name="Sulston J."/>
            <person name="Ainscough R."/>
            <person name="Beck S."/>
            <person name="Bentley D."/>
            <person name="Burton J."/>
            <person name="Clee C."/>
            <person name="Carter N."/>
            <person name="Coulson A."/>
            <person name="Deadman R."/>
            <person name="Deloukas P."/>
            <person name="Dunham A."/>
            <person name="Dunham I."/>
            <person name="Durbin R."/>
            <person name="French L."/>
            <person name="Grafham D."/>
            <person name="Gregory S."/>
            <person name="Hubbard T."/>
            <person name="Humphray S."/>
            <person name="Hunt A."/>
            <person name="Jones M."/>
            <person name="Lloyd C."/>
            <person name="McMurray A."/>
            <person name="Matthews L."/>
            <person name="Mercer S."/>
            <person name="Milne S."/>
            <person name="Mullikin J.C."/>
            <person name="Mungall A."/>
            <person name="Plumb R."/>
            <person name="Ross M."/>
            <person name="Shownkeen R."/>
            <person name="Sims S."/>
            <person name="Waterston R.H."/>
            <person name="Wilson R.K."/>
            <person name="Hillier L.W."/>
            <person name="McPherson J.D."/>
            <person name="Marra M.A."/>
            <person name="Mardis E.R."/>
            <person name="Fulton L.A."/>
            <person name="Chinwalla A.T."/>
            <person name="Pepin K.H."/>
            <person name="Gish W.R."/>
            <person name="Chissoe S.L."/>
            <person name="Wendl M.C."/>
            <person name="Delehaunty K.D."/>
            <person name="Miner T.L."/>
            <person name="Delehaunty A."/>
            <person name="Kramer J.B."/>
            <person name="Cook L.L."/>
            <person name="Fulton R.S."/>
            <person name="Johnson D.L."/>
            <person name="Minx P.J."/>
            <person name="Clifton S.W."/>
            <person name="Hawkins T."/>
            <person name="Branscomb E."/>
            <person name="Predki P."/>
            <person name="Richardson P."/>
            <person name="Wenning S."/>
            <person name="Slezak T."/>
            <person name="Doggett N."/>
            <person name="Cheng J.F."/>
            <person name="Olsen A."/>
            <person name="Lucas S."/>
            <person name="Elkin C."/>
            <person name="Uberbacher E."/>
            <person name="Frazier M."/>
            <person name="Gibbs R.A."/>
            <person name="Muzny D.M."/>
            <person name="Scherer S.E."/>
            <person name="Bouck J.B."/>
            <person name="Sodergren E.J."/>
            <person name="Worley K.C."/>
            <person name="Rives C.M."/>
            <person name="Gorrell J.H."/>
            <person name="Metzker M.L."/>
            <person name="Naylor S.L."/>
            <person name="Kucherlapati R.S."/>
            <person name="Nelson D.L."/>
            <person name="Weinstock G.M."/>
            <person name="Sakaki Y."/>
            <person name="Fujiyama A."/>
            <person name="Hattori M."/>
            <person name="Yada T."/>
            <person name="Toyoda A."/>
            <person name="Itoh T."/>
            <person name="Kawagoe C."/>
            <person name="Watanabe H."/>
            <person name="Totoki Y."/>
            <person name="Taylor T."/>
            <person name="Weissenbach J."/>
            <person name="Heilig R."/>
            <person name="Saurin W."/>
            <person name="Artiguenave F."/>
            <person name="Brottier P."/>
            <person name="Bruls T."/>
            <person name="Pelletier E."/>
            <person name="Robert C."/>
            <person name="Wincker P."/>
            <person name="Smith D.R."/>
            <person name="Doucette-Stamm L."/>
            <person name="Rubenfield M."/>
            <person name="Weinstock K."/>
            <person name="Lee H.M."/>
            <person name="Dubois J."/>
            <person name="Rosenthal A."/>
            <person name="Platzer M."/>
            <person name="Nyakatura G."/>
            <person name="Taudien S."/>
            <person name="Rump A."/>
            <person name="Yang H."/>
            <person name="Yu J."/>
            <person name="Wang J."/>
            <person name="Huang G."/>
            <person name="Gu J."/>
            <person name="Hood L."/>
            <person name="Rowen L."/>
            <person name="Madan A."/>
            <person name="Qin S."/>
            <person name="Davis R.W."/>
            <person name="Federspiel N.A."/>
            <person name="Abola A.P."/>
            <person name="Proctor M.J."/>
            <person name="Myers R.M."/>
            <person name="Schmutz J."/>
            <person name="Dickson M."/>
            <person name="Grimwood J."/>
            <person name="Cox D.R."/>
            <person name="Olson M.V."/>
            <person name="Kaul R."/>
            <person name="Raymond C."/>
            <person name="Shimizu N."/>
            <person name="Kawasaki K."/>
            <person name="Minoshima S."/>
            <person name="Evans G.A."/>
            <person name="Athanasiou M."/>
            <person name="Schultz R."/>
            <person name="Roe B.A."/>
            <person name="Chen F."/>
            <person name="Pan H."/>
            <person name="Ramser J."/>
            <person name="Lehrach H."/>
            <person name="Reinhardt R."/>
            <person name="McCombie W.R."/>
            <person name="de la Bastide M."/>
            <person name="Dedhia N."/>
            <person name="Blocker H."/>
            <person name="Hornischer K."/>
            <person name="Nordsiek G."/>
            <person name="Agarwala R."/>
            <person name="Aravind L."/>
            <person name="Bailey J.A."/>
            <person name="Bateman A."/>
            <person name="Batzoglou S."/>
            <person name="Birney E."/>
            <person name="Bork P."/>
            <person name="Brown D.G."/>
            <person name="Burge C.B."/>
            <person name="Cerutti L."/>
            <person name="Chen H.C."/>
            <person name="Church D."/>
            <person name="Clamp M."/>
            <person name="Copley R.R."/>
            <person name="Doerks T."/>
            <person name="Eddy S.R."/>
            <person name="Eichler E.E."/>
            <person name="Furey T.S."/>
            <person name="Galagan J."/>
            <person name="Gilbert J.G."/>
            <person name="Harmon C."/>
            <person name="Hayashizaki Y."/>
            <person name="Haussler D."/>
            <person name="Hermjakob H."/>
            <person name="Hokamp K."/>
            <person name="Jang W."/>
            <person name="Johnson L.S."/>
            <person name="Jones T.A."/>
            <person name="Kasif S."/>
            <person name="Kaspryzk A."/>
            <person name="Kennedy S."/>
            <person name="Kent W.J."/>
            <person name="Kitts P."/>
            <person name="Koonin E.V."/>
            <person name="Korf I."/>
            <person name="Kulp D."/>
            <person name="Lancet D."/>
            <person name="Lowe T.M."/>
            <person name="McLysaght A."/>
            <person name="Mikkelsen T."/>
            <person name="Moran J.V."/>
            <person name="Mulder N."/>
            <person name="Pollara V.J."/>
            <person name="Ponting C.P."/>
            <person name="Schuler G."/>
            <person name="Schultz J."/>
            <person name="Slater G."/>
            <person name="Smit A.F."/>
            <person name="Stupka E."/>
            <person name="Szustakowski J."/>
            <person name="Thierry-Mieg D."/>
            <person name="Thierry-Mieg J."/>
            <person name="Wagner L."/>
            <person name="Wallis J."/>
            <person name="Wheeler R."/>
            <person name="Williams A."/>
            <person name="Wolf Y.I."/>
            <person name="Wolfe K.H."/>
            <person name="Yang S.P."/>
            <person name="Yeh R.F."/>
            <person name="Collins F."/>
            <person name="Guyer M.S."/>
            <person name="Peterson J."/>
            <person name="Felsenfeld A."/>
            <person name="Wetterstrand K.A."/>
            <person name="Patrinos A."/>
            <person name="Morgan M.J."/>
            <person name="de Jong P."/>
            <person name="Catanese J.J."/>
            <person name="Osoegawa K."/>
            <person name="Shizuya H."/>
            <person name="Choi S."/>
            <person name="Chen Y.J."/>
        </authorList>
    </citation>
    <scope>NUCLEOTIDE SEQUENCE [LARGE SCALE GENOMIC DNA]</scope>
</reference>
<reference evidence="2" key="4">
    <citation type="submission" date="2025-08" db="UniProtKB">
        <authorList>
            <consortium name="Ensembl"/>
        </authorList>
    </citation>
    <scope>IDENTIFICATION</scope>
</reference>
<dbReference type="InterPro" id="IPR049144">
    <property type="entry name" value="FAM186A_B_N"/>
</dbReference>
<reference evidence="2 3" key="3">
    <citation type="journal article" date="2006" name="Nature">
        <title>The finished DNA sequence of human chromosome 12.</title>
        <authorList>
            <consortium name="Baylor College of Medicine Human Genome Sequencing Center Sequence Production Team"/>
            <person name="Scherer S.E."/>
            <person name="Muzny D.M."/>
            <person name="Buhay C.J."/>
            <person name="Chen R."/>
            <person name="Cree A."/>
            <person name="Ding Y."/>
            <person name="Dugan-Rocha S."/>
            <person name="Gill R."/>
            <person name="Gunaratne P."/>
            <person name="Harris R.A."/>
            <person name="Hawes A.C."/>
            <person name="Hernandez J."/>
            <person name="Hodgson A.V."/>
            <person name="Hume J."/>
            <person name="Jackson A."/>
            <person name="Khan Z.M."/>
            <person name="Kovar-Smith C."/>
            <person name="Lewis L.R."/>
            <person name="Lozado R.J."/>
            <person name="Metzker M.L."/>
            <person name="Milosavljevic A."/>
            <person name="Miner G.R."/>
            <person name="Montgomery K.T."/>
            <person name="Morgan M.B."/>
            <person name="Nazareth L.V."/>
            <person name="Scott G."/>
            <person name="Sodergren E."/>
            <person name="Song X.Z."/>
            <person name="Steffen D."/>
            <person name="Lovering R.C."/>
            <person name="Wheeler D.A."/>
            <person name="Worley K.C."/>
            <person name="Yuan Y."/>
            <person name="Zhang Z."/>
            <person name="Adams C.Q."/>
            <person name="Ansari-Lari M.A."/>
            <person name="Ayele M."/>
            <person name="Brown M.J."/>
            <person name="Chen G."/>
            <person name="Chen Z."/>
            <person name="Clerc-Blankenburg K.P."/>
            <person name="Davis C."/>
            <person name="Delgado O."/>
            <person name="Dinh H.H."/>
            <person name="Draper H."/>
            <person name="Gonzalez-Garay M.L."/>
            <person name="Havlak P."/>
            <person name="Jackson L.R."/>
            <person name="Jacob L.S."/>
            <person name="Kelly S.H."/>
            <person name="Li L."/>
            <person name="Li Z."/>
            <person name="Liu J."/>
            <person name="Liu W."/>
            <person name="Lu J."/>
            <person name="Maheshwari M."/>
            <person name="Nguyen B.V."/>
            <person name="Okwuonu G.O."/>
            <person name="Pasternak S."/>
            <person name="Perez L.M."/>
            <person name="Plopper F.J."/>
            <person name="Santibanez J."/>
            <person name="Shen H."/>
            <person name="Tabor P.E."/>
            <person name="Verduzco D."/>
            <person name="Waldron L."/>
            <person name="Wang Q."/>
            <person name="Williams G.A."/>
            <person name="Zhang J."/>
            <person name="Zhou J."/>
            <person name="Allen C.C."/>
            <person name="Amin A.G."/>
            <person name="Anyalebechi V."/>
            <person name="Bailey M."/>
            <person name="Barbaria J.A."/>
            <person name="Bimage K.E."/>
            <person name="Bryant N.P."/>
            <person name="Burch P.E."/>
            <person name="Burkett C.E."/>
            <person name="Burrell K.L."/>
            <person name="Calderon E."/>
            <person name="Cardenas V."/>
            <person name="Carter K."/>
            <person name="Casias K."/>
            <person name="Cavazos I."/>
            <person name="Cavazos S.R."/>
            <person name="Ceasar H."/>
            <person name="Chacko J."/>
            <person name="Chan S.N."/>
            <person name="Chavez D."/>
            <person name="Christopoulos C."/>
            <person name="Chu J."/>
            <person name="Cockrell R."/>
            <person name="Cox C.D."/>
            <person name="Dang M."/>
            <person name="Dathorne S.R."/>
            <person name="David R."/>
            <person name="Davis C.M."/>
            <person name="Davy-Carroll L."/>
            <person name="Deshazo D.R."/>
            <person name="Donlin J.E."/>
            <person name="D'Souza L."/>
            <person name="Eaves K.A."/>
            <person name="Egan A."/>
            <person name="Emery-Cohen A.J."/>
            <person name="Escotto M."/>
            <person name="Flagg N."/>
            <person name="Forbes L.D."/>
            <person name="Gabisi A.M."/>
            <person name="Garza M."/>
            <person name="Hamilton C."/>
            <person name="Henderson N."/>
            <person name="Hernandez O."/>
            <person name="Hines S."/>
            <person name="Hogues M.E."/>
            <person name="Huang M."/>
            <person name="Idlebird D.G."/>
            <person name="Johnson R."/>
            <person name="Jolivet A."/>
            <person name="Jones S."/>
            <person name="Kagan R."/>
            <person name="King L.M."/>
            <person name="Leal B."/>
            <person name="Lebow H."/>
            <person name="Lee S."/>
            <person name="LeVan J.M."/>
            <person name="Lewis L.C."/>
            <person name="London P."/>
            <person name="Lorensuhewa L.M."/>
            <person name="Loulseged H."/>
            <person name="Lovett D.A."/>
            <person name="Lucier A."/>
            <person name="Lucier R.L."/>
            <person name="Ma J."/>
            <person name="Madu R.C."/>
            <person name="Mapua P."/>
            <person name="Martindale A.D."/>
            <person name="Martinez E."/>
            <person name="Massey E."/>
            <person name="Mawhiney S."/>
            <person name="Meador M.G."/>
            <person name="Mendez S."/>
            <person name="Mercado C."/>
            <person name="Mercado I.C."/>
            <person name="Merritt C.E."/>
            <person name="Miner Z.L."/>
            <person name="Minja E."/>
            <person name="Mitchell T."/>
            <person name="Mohabbat F."/>
            <person name="Mohabbat K."/>
            <person name="Montgomery B."/>
            <person name="Moore N."/>
            <person name="Morris S."/>
            <person name="Munidasa M."/>
            <person name="Ngo R.N."/>
            <person name="Nguyen N.B."/>
            <person name="Nickerson E."/>
            <person name="Nwaokelemeh O.O."/>
            <person name="Nwokenkwo S."/>
            <person name="Obregon M."/>
            <person name="Oguh M."/>
            <person name="Oragunye N."/>
            <person name="Oviedo R.J."/>
            <person name="Parish B.J."/>
            <person name="Parker D.N."/>
            <person name="Parrish J."/>
            <person name="Parks K.L."/>
            <person name="Paul H.A."/>
            <person name="Payton B.A."/>
            <person name="Perez A."/>
            <person name="Perrin W."/>
            <person name="Pickens A."/>
            <person name="Primus E.L."/>
            <person name="Pu L.L."/>
            <person name="Puazo M."/>
            <person name="Quiles M.M."/>
            <person name="Quiroz J.B."/>
            <person name="Rabata D."/>
            <person name="Reeves K."/>
            <person name="Ruiz S.J."/>
            <person name="Shao H."/>
            <person name="Sisson I."/>
            <person name="Sonaike T."/>
            <person name="Sorelle R.P."/>
            <person name="Sutton A.E."/>
            <person name="Svatek A.F."/>
            <person name="Svetz L.A."/>
            <person name="Tamerisa K.S."/>
            <person name="Taylor T.R."/>
            <person name="Teague B."/>
            <person name="Thomas N."/>
            <person name="Thorn R.D."/>
            <person name="Trejos Z.Y."/>
            <person name="Trevino B.K."/>
            <person name="Ukegbu O.N."/>
            <person name="Urban J.B."/>
            <person name="Vasquez L.I."/>
            <person name="Vera V.A."/>
            <person name="Villasana D.M."/>
            <person name="Wang L."/>
            <person name="Ward-Moore S."/>
            <person name="Warren J.T."/>
            <person name="Wei X."/>
            <person name="White F."/>
            <person name="Williamson A.L."/>
            <person name="Wleczyk R."/>
            <person name="Wooden H.S."/>
            <person name="Wooden S.H."/>
            <person name="Yen J."/>
            <person name="Yoon L."/>
            <person name="Yoon V."/>
            <person name="Zorrilla S.E."/>
            <person name="Nelson D."/>
            <person name="Kucherlapati R."/>
            <person name="Weinstock G."/>
            <person name="Gibbs R.A."/>
            <person name="null."/>
        </authorList>
    </citation>
    <scope>NUCLEOTIDE SEQUENCE [LARGE SCALE GENOMIC DNA]</scope>
</reference>
<feature type="domain" description="FAM186A/B N-terminal" evidence="1">
    <location>
        <begin position="7"/>
        <end position="32"/>
    </location>
</feature>
<dbReference type="MassIVE" id="E9PMM1"/>
<dbReference type="OpenTargets" id="ENSG00000135436"/>
<dbReference type="ProteomicsDB" id="22154"/>
<dbReference type="OrthoDB" id="9450680at2759"/>
<organism evidence="2 3">
    <name type="scientific">Homo sapiens</name>
    <name type="common">Human</name>
    <dbReference type="NCBI Taxonomy" id="9606"/>
    <lineage>
        <taxon>Eukaryota</taxon>
        <taxon>Metazoa</taxon>
        <taxon>Chordata</taxon>
        <taxon>Craniata</taxon>
        <taxon>Vertebrata</taxon>
        <taxon>Euteleostomi</taxon>
        <taxon>Mammalia</taxon>
        <taxon>Eutheria</taxon>
        <taxon>Euarchontoglires</taxon>
        <taxon>Primates</taxon>
        <taxon>Haplorrhini</taxon>
        <taxon>Catarrhini</taxon>
        <taxon>Hominidae</taxon>
        <taxon>Homo</taxon>
    </lineage>
</organism>
<evidence type="ECO:0000313" key="2">
    <source>
        <dbReference type="Ensembl" id="ENSP00000433047.1"/>
    </source>
</evidence>
<accession>E9PMM1</accession>
<dbReference type="ExpressionAtlas" id="E9PMM1">
    <property type="expression patterns" value="baseline and differential"/>
</dbReference>
<dbReference type="HGNC" id="HGNC:25296">
    <property type="gene designation" value="FAM186B"/>
</dbReference>
<protein>
    <submittedName>
        <fullName evidence="2">Family with sequence similarity 186 member B</fullName>
    </submittedName>
</protein>
<evidence type="ECO:0000313" key="3">
    <source>
        <dbReference type="Proteomes" id="UP000005640"/>
    </source>
</evidence>
<dbReference type="AlphaFoldDB" id="E9PMM1"/>
<dbReference type="GeneTree" id="ENSGT00940000162031"/>
<dbReference type="UCSC" id="uc058nri.1">
    <property type="organism name" value="human"/>
</dbReference>
<dbReference type="VEuPathDB" id="HostDB:ENSG00000135436"/>
<evidence type="ECO:0007829" key="4">
    <source>
        <dbReference type="PeptideAtlas" id="E9PMM1"/>
    </source>
</evidence>
<gene>
    <name evidence="2" type="primary">FAM186B</name>
</gene>
<dbReference type="HOGENOM" id="CLU_2995896_0_0_1"/>
<keyword evidence="3" id="KW-1185">Reference proteome</keyword>
<proteinExistence type="evidence at protein level"/>
<dbReference type="SMR" id="E9PMM1"/>
<evidence type="ECO:0007829" key="5">
    <source>
        <dbReference type="ProteomicsDB" id="E9PMM1"/>
    </source>
</evidence>
<reference evidence="2 3" key="2">
    <citation type="journal article" date="2004" name="Nature">
        <title>Finishing the euchromatic sequence of the human genome.</title>
        <authorList>
            <consortium name="International Human Genome Sequencing Consortium"/>
        </authorList>
    </citation>
    <scope>NUCLEOTIDE SEQUENCE [LARGE SCALE GENOMIC DNA]</scope>
</reference>
<dbReference type="Pfam" id="PF20870">
    <property type="entry name" value="FAM186A-B_N"/>
    <property type="match status" value="1"/>
</dbReference>
<dbReference type="Bgee" id="ENSG00000135436">
    <property type="expression patterns" value="Expressed in left testis and 130 other cell types or tissues"/>
</dbReference>